<dbReference type="InterPro" id="IPR035952">
    <property type="entry name" value="Rhomboid-like_sf"/>
</dbReference>
<dbReference type="Pfam" id="PF01694">
    <property type="entry name" value="Rhomboid"/>
    <property type="match status" value="1"/>
</dbReference>
<evidence type="ECO:0000256" key="5">
    <source>
        <dbReference type="ARBA" id="ARBA00022989"/>
    </source>
</evidence>
<evidence type="ECO:0000256" key="2">
    <source>
        <dbReference type="ARBA" id="ARBA00009045"/>
    </source>
</evidence>
<keyword evidence="4" id="KW-0378">Hydrolase</keyword>
<dbReference type="Gene3D" id="1.20.1540.10">
    <property type="entry name" value="Rhomboid-like"/>
    <property type="match status" value="1"/>
</dbReference>
<evidence type="ECO:0000256" key="6">
    <source>
        <dbReference type="ARBA" id="ARBA00023136"/>
    </source>
</evidence>
<dbReference type="GO" id="GO:0016020">
    <property type="term" value="C:membrane"/>
    <property type="evidence" value="ECO:0007669"/>
    <property type="project" value="UniProtKB-SubCell"/>
</dbReference>
<organism evidence="9">
    <name type="scientific">hydrothermal vent metagenome</name>
    <dbReference type="NCBI Taxonomy" id="652676"/>
    <lineage>
        <taxon>unclassified sequences</taxon>
        <taxon>metagenomes</taxon>
        <taxon>ecological metagenomes</taxon>
    </lineage>
</organism>
<evidence type="ECO:0000259" key="8">
    <source>
        <dbReference type="Pfam" id="PF01694"/>
    </source>
</evidence>
<sequence length="213" mass="22949">MNFPPGKLTNGLIIANVVIYLFLWLSGLEQLAVLKGGFFPIRLGEGLPLLDQYAPLVPVWLTPLSSAFLHGGLLHISFNMLMLLFCGRFVEQALGARLMAILYVVGAYAASLAEFMFNSTSEIPVVGASGAISAILGAYALLFARNEVKPVGPIPGHIVRIVWLTLAWVAIQLMIGLATFGDVNGIAIYAHIGGFMAGLLLVKPLLQWRFRAA</sequence>
<comment type="similarity">
    <text evidence="2">Belongs to the peptidase S54 family.</text>
</comment>
<dbReference type="InterPro" id="IPR022764">
    <property type="entry name" value="Peptidase_S54_rhomboid_dom"/>
</dbReference>
<keyword evidence="6 7" id="KW-0472">Membrane</keyword>
<dbReference type="GO" id="GO:0004252">
    <property type="term" value="F:serine-type endopeptidase activity"/>
    <property type="evidence" value="ECO:0007669"/>
    <property type="project" value="InterPro"/>
</dbReference>
<dbReference type="InterPro" id="IPR050925">
    <property type="entry name" value="Rhomboid_protease_S54"/>
</dbReference>
<name>A0A3B0SGG1_9ZZZZ</name>
<proteinExistence type="inferred from homology"/>
<evidence type="ECO:0000256" key="7">
    <source>
        <dbReference type="SAM" id="Phobius"/>
    </source>
</evidence>
<evidence type="ECO:0000256" key="3">
    <source>
        <dbReference type="ARBA" id="ARBA00022692"/>
    </source>
</evidence>
<evidence type="ECO:0000256" key="4">
    <source>
        <dbReference type="ARBA" id="ARBA00022801"/>
    </source>
</evidence>
<feature type="transmembrane region" description="Helical" evidence="7">
    <location>
        <begin position="67"/>
        <end position="86"/>
    </location>
</feature>
<evidence type="ECO:0000313" key="9">
    <source>
        <dbReference type="EMBL" id="VAW03233.1"/>
    </source>
</evidence>
<dbReference type="SUPFAM" id="SSF144091">
    <property type="entry name" value="Rhomboid-like"/>
    <property type="match status" value="1"/>
</dbReference>
<dbReference type="PANTHER" id="PTHR43731">
    <property type="entry name" value="RHOMBOID PROTEASE"/>
    <property type="match status" value="1"/>
</dbReference>
<feature type="transmembrane region" description="Helical" evidence="7">
    <location>
        <begin position="98"/>
        <end position="117"/>
    </location>
</feature>
<dbReference type="EMBL" id="UOEF01000367">
    <property type="protein sequence ID" value="VAW03233.1"/>
    <property type="molecule type" value="Genomic_DNA"/>
</dbReference>
<feature type="transmembrane region" description="Helical" evidence="7">
    <location>
        <begin position="123"/>
        <end position="145"/>
    </location>
</feature>
<gene>
    <name evidence="9" type="ORF">MNBD_ALPHA04-92</name>
</gene>
<dbReference type="AlphaFoldDB" id="A0A3B0SGG1"/>
<feature type="transmembrane region" description="Helical" evidence="7">
    <location>
        <begin position="157"/>
        <end position="180"/>
    </location>
</feature>
<protein>
    <recommendedName>
        <fullName evidence="8">Peptidase S54 rhomboid domain-containing protein</fullName>
    </recommendedName>
</protein>
<feature type="domain" description="Peptidase S54 rhomboid" evidence="8">
    <location>
        <begin position="62"/>
        <end position="206"/>
    </location>
</feature>
<keyword evidence="3 7" id="KW-0812">Transmembrane</keyword>
<comment type="subcellular location">
    <subcellularLocation>
        <location evidence="1">Membrane</location>
        <topology evidence="1">Multi-pass membrane protein</topology>
    </subcellularLocation>
</comment>
<feature type="transmembrane region" description="Helical" evidence="7">
    <location>
        <begin position="12"/>
        <end position="33"/>
    </location>
</feature>
<accession>A0A3B0SGG1</accession>
<dbReference type="PANTHER" id="PTHR43731:SF14">
    <property type="entry name" value="PRESENILIN-ASSOCIATED RHOMBOID-LIKE PROTEIN, MITOCHONDRIAL"/>
    <property type="match status" value="1"/>
</dbReference>
<feature type="transmembrane region" description="Helical" evidence="7">
    <location>
        <begin position="186"/>
        <end position="206"/>
    </location>
</feature>
<evidence type="ECO:0000256" key="1">
    <source>
        <dbReference type="ARBA" id="ARBA00004141"/>
    </source>
</evidence>
<reference evidence="9" key="1">
    <citation type="submission" date="2018-06" db="EMBL/GenBank/DDBJ databases">
        <authorList>
            <person name="Zhirakovskaya E."/>
        </authorList>
    </citation>
    <scope>NUCLEOTIDE SEQUENCE</scope>
</reference>
<keyword evidence="5 7" id="KW-1133">Transmembrane helix</keyword>